<dbReference type="EMBL" id="CP141891">
    <property type="protein sequence ID" value="WRT70606.1"/>
    <property type="molecule type" value="Genomic_DNA"/>
</dbReference>
<evidence type="ECO:0000256" key="1">
    <source>
        <dbReference type="SAM" id="MobiDB-lite"/>
    </source>
</evidence>
<sequence length="362" mass="40233">MISKANKRVYSSITSDASSVYDNSPFAYNISLPLADGHGRTNQIPQVLQQQQQQQQQQHSYHPSPFTSHPLPYPPPGTIIAPGPVFQQNHYARPFSSSGDGTGNENGKEIQFIYETGRKEPKIPRKTKSNKRADTGRKVLANKTTKDLNLSTRARPVPLDLKKPTKLPSLDDYTSHMPSPPPTARAFTLPILPKISIYNDEIRHPSPLTRAHQLDTAYNTSPNISMDPSGPLCRAGNDYWRSEVYRNSYEAHTVSSPLPIDAPIPKAPHQAYTPFFEDALMFHNHDADGEYEMDLDDSLSSSNVVTPTEGLGIGLGLDLGERRVEREMMNFVPMKPSVDVMMDHSDTEEVAGRSGNALGIEW</sequence>
<reference evidence="2 3" key="1">
    <citation type="submission" date="2024-01" db="EMBL/GenBank/DDBJ databases">
        <title>Comparative genomics of Cryptococcus and Kwoniella reveals pathogenesis evolution and contrasting modes of karyotype evolution via chromosome fusion or intercentromeric recombination.</title>
        <authorList>
            <person name="Coelho M.A."/>
            <person name="David-Palma M."/>
            <person name="Shea T."/>
            <person name="Bowers K."/>
            <person name="McGinley-Smith S."/>
            <person name="Mohammad A.W."/>
            <person name="Gnirke A."/>
            <person name="Yurkov A.M."/>
            <person name="Nowrousian M."/>
            <person name="Sun S."/>
            <person name="Cuomo C.A."/>
            <person name="Heitman J."/>
        </authorList>
    </citation>
    <scope>NUCLEOTIDE SEQUENCE [LARGE SCALE GENOMIC DNA]</scope>
    <source>
        <strain evidence="2">CBS 11374</strain>
    </source>
</reference>
<dbReference type="RefSeq" id="XP_062795345.1">
    <property type="nucleotide sequence ID" value="XM_062939294.1"/>
</dbReference>
<evidence type="ECO:0000313" key="2">
    <source>
        <dbReference type="EMBL" id="WRT70606.1"/>
    </source>
</evidence>
<evidence type="ECO:0000313" key="3">
    <source>
        <dbReference type="Proteomes" id="UP001329825"/>
    </source>
</evidence>
<protein>
    <submittedName>
        <fullName evidence="2">Uncharacterized protein</fullName>
    </submittedName>
</protein>
<keyword evidence="3" id="KW-1185">Reference proteome</keyword>
<accession>A0ABZ1D9X6</accession>
<organism evidence="2 3">
    <name type="scientific">Kwoniella shivajii</name>
    <dbReference type="NCBI Taxonomy" id="564305"/>
    <lineage>
        <taxon>Eukaryota</taxon>
        <taxon>Fungi</taxon>
        <taxon>Dikarya</taxon>
        <taxon>Basidiomycota</taxon>
        <taxon>Agaricomycotina</taxon>
        <taxon>Tremellomycetes</taxon>
        <taxon>Tremellales</taxon>
        <taxon>Cryptococcaceae</taxon>
        <taxon>Kwoniella</taxon>
    </lineage>
</organism>
<gene>
    <name evidence="2" type="ORF">IL334_007604</name>
</gene>
<feature type="region of interest" description="Disordered" evidence="1">
    <location>
        <begin position="45"/>
        <end position="76"/>
    </location>
</feature>
<feature type="compositionally biased region" description="Low complexity" evidence="1">
    <location>
        <begin position="49"/>
        <end position="58"/>
    </location>
</feature>
<name>A0ABZ1D9X6_9TREE</name>
<feature type="region of interest" description="Disordered" evidence="1">
    <location>
        <begin position="114"/>
        <end position="135"/>
    </location>
</feature>
<proteinExistence type="predicted"/>
<dbReference type="GeneID" id="87959734"/>
<dbReference type="Proteomes" id="UP001329825">
    <property type="component" value="Chromosome 11"/>
</dbReference>
<feature type="region of interest" description="Disordered" evidence="1">
    <location>
        <begin position="159"/>
        <end position="185"/>
    </location>
</feature>